<protein>
    <submittedName>
        <fullName evidence="3">PorT family protein</fullName>
    </submittedName>
</protein>
<comment type="caution">
    <text evidence="3">The sequence shown here is derived from an EMBL/GenBank/DDBJ whole genome shotgun (WGS) entry which is preliminary data.</text>
</comment>
<evidence type="ECO:0000313" key="3">
    <source>
        <dbReference type="EMBL" id="MCF1715576.1"/>
    </source>
</evidence>
<keyword evidence="1" id="KW-0732">Signal</keyword>
<accession>A0ABS9BIX8</accession>
<dbReference type="InterPro" id="IPR025665">
    <property type="entry name" value="Beta-barrel_OMP_2"/>
</dbReference>
<dbReference type="EMBL" id="JAKEVY010000003">
    <property type="protein sequence ID" value="MCF1715576.1"/>
    <property type="molecule type" value="Genomic_DNA"/>
</dbReference>
<dbReference type="RefSeq" id="WP_234866526.1">
    <property type="nucleotide sequence ID" value="NZ_JAKEVY010000003.1"/>
</dbReference>
<dbReference type="InterPro" id="IPR011250">
    <property type="entry name" value="OMP/PagP_B-barrel"/>
</dbReference>
<organism evidence="3 4">
    <name type="scientific">Flavihumibacter fluminis</name>
    <dbReference type="NCBI Taxonomy" id="2909236"/>
    <lineage>
        <taxon>Bacteria</taxon>
        <taxon>Pseudomonadati</taxon>
        <taxon>Bacteroidota</taxon>
        <taxon>Chitinophagia</taxon>
        <taxon>Chitinophagales</taxon>
        <taxon>Chitinophagaceae</taxon>
        <taxon>Flavihumibacter</taxon>
    </lineage>
</organism>
<feature type="signal peptide" evidence="1">
    <location>
        <begin position="1"/>
        <end position="20"/>
    </location>
</feature>
<dbReference type="Gene3D" id="2.40.160.20">
    <property type="match status" value="1"/>
</dbReference>
<keyword evidence="4" id="KW-1185">Reference proteome</keyword>
<evidence type="ECO:0000259" key="2">
    <source>
        <dbReference type="Pfam" id="PF13568"/>
    </source>
</evidence>
<feature type="chain" id="PRO_5047449663" evidence="1">
    <location>
        <begin position="21"/>
        <end position="211"/>
    </location>
</feature>
<evidence type="ECO:0000256" key="1">
    <source>
        <dbReference type="SAM" id="SignalP"/>
    </source>
</evidence>
<feature type="domain" description="Outer membrane protein beta-barrel" evidence="2">
    <location>
        <begin position="20"/>
        <end position="185"/>
    </location>
</feature>
<evidence type="ECO:0000313" key="4">
    <source>
        <dbReference type="Proteomes" id="UP001200145"/>
    </source>
</evidence>
<reference evidence="3 4" key="1">
    <citation type="submission" date="2022-01" db="EMBL/GenBank/DDBJ databases">
        <title>Flavihumibacter sp. nov., isolated from sediment of a river.</title>
        <authorList>
            <person name="Liu H."/>
        </authorList>
    </citation>
    <scope>NUCLEOTIDE SEQUENCE [LARGE SCALE GENOMIC DNA]</scope>
    <source>
        <strain evidence="3 4">RY-1</strain>
    </source>
</reference>
<gene>
    <name evidence="3" type="ORF">L0U88_13140</name>
</gene>
<proteinExistence type="predicted"/>
<dbReference type="Pfam" id="PF13568">
    <property type="entry name" value="OMP_b-brl_2"/>
    <property type="match status" value="1"/>
</dbReference>
<dbReference type="SUPFAM" id="SSF56925">
    <property type="entry name" value="OMPA-like"/>
    <property type="match status" value="1"/>
</dbReference>
<sequence>MKKSIRITLAALTISGSVIAQDNLSLGGTAGFGHTWLSNSTNSRYQPAGNLGLSLTYSTETNWGFGADLKWSIEGGKTSTSNLTSTTRLDYVRVPLKLMYFFGERGNAFRPKLTVGPSVGFLIGGKNEATTIAGDTKTTVETKASDFAKSVDLGVAASAGFNYRLVERTWLNVDLNYYHGLTDIMEAASIDQKNRNIGINVGVSFGIGKVQ</sequence>
<name>A0ABS9BIX8_9BACT</name>
<dbReference type="Proteomes" id="UP001200145">
    <property type="component" value="Unassembled WGS sequence"/>
</dbReference>